<dbReference type="InterPro" id="IPR039425">
    <property type="entry name" value="RNA_pol_sigma-70-like"/>
</dbReference>
<dbReference type="Proteomes" id="UP000679690">
    <property type="component" value="Unassembled WGS sequence"/>
</dbReference>
<dbReference type="Gene3D" id="2.80.10.50">
    <property type="match status" value="1"/>
</dbReference>
<evidence type="ECO:0000256" key="1">
    <source>
        <dbReference type="ARBA" id="ARBA00023015"/>
    </source>
</evidence>
<dbReference type="CDD" id="cd23399">
    <property type="entry name" value="beta-trefoil_ABD_ABFB"/>
    <property type="match status" value="1"/>
</dbReference>
<dbReference type="InterPro" id="IPR007934">
    <property type="entry name" value="AbfB_ABD"/>
</dbReference>
<name>A0ABS3UF27_9ACTN</name>
<sequence length="490" mass="52129">MIADETCRRLVSAARAGDQRALEELIRAFLPLVYNVVGSALSRHADTDDVVQQVLLDVVRDLGSLRDPDRFRSWLLVITMREISAHRARRDREAGRAVALDDAVNLPESSGGFEELAVLRLGLHDQRRAVARAGRWLDPDDRGLFALWWQELAGRVTRQDTADALGVSLTHAGVRVHRMREQLENARAVVAALAAERVCAGLTRAADGWDGEPASLWRKRLARHVRGCGVCLRAGGDRIPVDRLLGDLALVAVPAVLAGAALSRLAETTAVAKSTTMAAKTTTAAAKATTTAVKAAAVPVTVKTATVSVAAVATLTAGVVMLPGPAGTPAAVGTPSAVSRPVTPAPPTTAAPLTLTGTRSLELVATPGRFLASGPELATLVRTRTRRTAFTVVEGLSDPDCLSLRAVNGRYLRHYAFRMKLAAPDGSAIFRADATWCPLAGDDGRVTLRSDNYPERVIHYRADGELGIDETDGTPAFLAASTWIVRKPAA</sequence>
<dbReference type="InterPro" id="IPR036195">
    <property type="entry name" value="AbfB_ABD_sf"/>
</dbReference>
<accession>A0ABS3UF27</accession>
<dbReference type="EMBL" id="JAGFNS010000004">
    <property type="protein sequence ID" value="MBO3737363.1"/>
    <property type="molecule type" value="Genomic_DNA"/>
</dbReference>
<evidence type="ECO:0000313" key="7">
    <source>
        <dbReference type="Proteomes" id="UP000679690"/>
    </source>
</evidence>
<feature type="domain" description="RNA polymerase sigma-70 region 2" evidence="4">
    <location>
        <begin position="25"/>
        <end position="92"/>
    </location>
</feature>
<dbReference type="PANTHER" id="PTHR43133:SF51">
    <property type="entry name" value="RNA POLYMERASE SIGMA FACTOR"/>
    <property type="match status" value="1"/>
</dbReference>
<comment type="caution">
    <text evidence="6">The sequence shown here is derived from an EMBL/GenBank/DDBJ whole genome shotgun (WGS) entry which is preliminary data.</text>
</comment>
<dbReference type="Pfam" id="PF05270">
    <property type="entry name" value="AbfB"/>
    <property type="match status" value="1"/>
</dbReference>
<keyword evidence="7" id="KW-1185">Reference proteome</keyword>
<dbReference type="InterPro" id="IPR014284">
    <property type="entry name" value="RNA_pol_sigma-70_dom"/>
</dbReference>
<dbReference type="SUPFAM" id="SSF88946">
    <property type="entry name" value="Sigma2 domain of RNA polymerase sigma factors"/>
    <property type="match status" value="1"/>
</dbReference>
<dbReference type="InterPro" id="IPR007627">
    <property type="entry name" value="RNA_pol_sigma70_r2"/>
</dbReference>
<dbReference type="SUPFAM" id="SSF110221">
    <property type="entry name" value="AbfB domain"/>
    <property type="match status" value="1"/>
</dbReference>
<reference evidence="6 7" key="1">
    <citation type="submission" date="2021-03" db="EMBL/GenBank/DDBJ databases">
        <title>Actinoplanes flavus sp. nov., a novel actinomycete isolated from Coconut Palm rhizosphere soil.</title>
        <authorList>
            <person name="Luo X."/>
        </authorList>
    </citation>
    <scope>NUCLEOTIDE SEQUENCE [LARGE SCALE GENOMIC DNA]</scope>
    <source>
        <strain evidence="6 7">NEAU-H7</strain>
    </source>
</reference>
<feature type="domain" description="Alpha-L-arabinofuranosidase B arabinose-binding" evidence="5">
    <location>
        <begin position="384"/>
        <end position="485"/>
    </location>
</feature>
<protein>
    <submittedName>
        <fullName evidence="6">Sigma-70 family RNA polymerase sigma factor</fullName>
    </submittedName>
</protein>
<gene>
    <name evidence="6" type="ORF">J5X75_07505</name>
</gene>
<proteinExistence type="predicted"/>
<dbReference type="NCBIfam" id="TIGR02937">
    <property type="entry name" value="sigma70-ECF"/>
    <property type="match status" value="1"/>
</dbReference>
<dbReference type="InterPro" id="IPR013325">
    <property type="entry name" value="RNA_pol_sigma_r2"/>
</dbReference>
<keyword evidence="1" id="KW-0805">Transcription regulation</keyword>
<dbReference type="Gene3D" id="1.10.1740.10">
    <property type="match status" value="1"/>
</dbReference>
<evidence type="ECO:0000259" key="5">
    <source>
        <dbReference type="Pfam" id="PF05270"/>
    </source>
</evidence>
<evidence type="ECO:0000256" key="2">
    <source>
        <dbReference type="ARBA" id="ARBA00023082"/>
    </source>
</evidence>
<organism evidence="6 7">
    <name type="scientific">Actinoplanes flavus</name>
    <dbReference type="NCBI Taxonomy" id="2820290"/>
    <lineage>
        <taxon>Bacteria</taxon>
        <taxon>Bacillati</taxon>
        <taxon>Actinomycetota</taxon>
        <taxon>Actinomycetes</taxon>
        <taxon>Micromonosporales</taxon>
        <taxon>Micromonosporaceae</taxon>
        <taxon>Actinoplanes</taxon>
    </lineage>
</organism>
<dbReference type="Pfam" id="PF04542">
    <property type="entry name" value="Sigma70_r2"/>
    <property type="match status" value="1"/>
</dbReference>
<keyword evidence="2" id="KW-0731">Sigma factor</keyword>
<keyword evidence="3" id="KW-0804">Transcription</keyword>
<evidence type="ECO:0000313" key="6">
    <source>
        <dbReference type="EMBL" id="MBO3737363.1"/>
    </source>
</evidence>
<evidence type="ECO:0000259" key="4">
    <source>
        <dbReference type="Pfam" id="PF04542"/>
    </source>
</evidence>
<dbReference type="RefSeq" id="WP_208466578.1">
    <property type="nucleotide sequence ID" value="NZ_JAGFNS010000004.1"/>
</dbReference>
<dbReference type="PANTHER" id="PTHR43133">
    <property type="entry name" value="RNA POLYMERASE ECF-TYPE SIGMA FACTO"/>
    <property type="match status" value="1"/>
</dbReference>
<evidence type="ECO:0000256" key="3">
    <source>
        <dbReference type="ARBA" id="ARBA00023163"/>
    </source>
</evidence>